<sequence length="160" mass="16474">MTPRPGDDFDRDILDIIPERYDADADSHEARAGQRLRNVVTIVAAVVAVGSLAAVGLHFLGAKRGGGDGVPVIKADDRPFKTKPDDRGGIQVPNQDKLVYDRVEGESSAPVERLLPPAETPKAPPRPAPAETLILPPAAASAGSGAAPAAPVPAAGDPTP</sequence>
<evidence type="ECO:0000313" key="4">
    <source>
        <dbReference type="Proteomes" id="UP001597296"/>
    </source>
</evidence>
<dbReference type="EMBL" id="JBHUIY010000059">
    <property type="protein sequence ID" value="MFD2235629.1"/>
    <property type="molecule type" value="Genomic_DNA"/>
</dbReference>
<keyword evidence="2" id="KW-1133">Transmembrane helix</keyword>
<evidence type="ECO:0000313" key="3">
    <source>
        <dbReference type="EMBL" id="MFD2235629.1"/>
    </source>
</evidence>
<proteinExistence type="predicted"/>
<keyword evidence="2" id="KW-0812">Transmembrane</keyword>
<evidence type="ECO:0000256" key="1">
    <source>
        <dbReference type="SAM" id="MobiDB-lite"/>
    </source>
</evidence>
<keyword evidence="4" id="KW-1185">Reference proteome</keyword>
<name>A0ABW5CEF0_9PROT</name>
<feature type="non-terminal residue" evidence="3">
    <location>
        <position position="160"/>
    </location>
</feature>
<feature type="compositionally biased region" description="Basic and acidic residues" evidence="1">
    <location>
        <begin position="74"/>
        <end position="88"/>
    </location>
</feature>
<evidence type="ECO:0000256" key="2">
    <source>
        <dbReference type="SAM" id="Phobius"/>
    </source>
</evidence>
<organism evidence="3 4">
    <name type="scientific">Phaeospirillum tilakii</name>
    <dbReference type="NCBI Taxonomy" id="741673"/>
    <lineage>
        <taxon>Bacteria</taxon>
        <taxon>Pseudomonadati</taxon>
        <taxon>Pseudomonadota</taxon>
        <taxon>Alphaproteobacteria</taxon>
        <taxon>Rhodospirillales</taxon>
        <taxon>Rhodospirillaceae</taxon>
        <taxon>Phaeospirillum</taxon>
    </lineage>
</organism>
<feature type="compositionally biased region" description="Pro residues" evidence="1">
    <location>
        <begin position="118"/>
        <end position="128"/>
    </location>
</feature>
<keyword evidence="2" id="KW-0472">Membrane</keyword>
<feature type="transmembrane region" description="Helical" evidence="2">
    <location>
        <begin position="39"/>
        <end position="60"/>
    </location>
</feature>
<reference evidence="4" key="1">
    <citation type="journal article" date="2019" name="Int. J. Syst. Evol. Microbiol.">
        <title>The Global Catalogue of Microorganisms (GCM) 10K type strain sequencing project: providing services to taxonomists for standard genome sequencing and annotation.</title>
        <authorList>
            <consortium name="The Broad Institute Genomics Platform"/>
            <consortium name="The Broad Institute Genome Sequencing Center for Infectious Disease"/>
            <person name="Wu L."/>
            <person name="Ma J."/>
        </authorList>
    </citation>
    <scope>NUCLEOTIDE SEQUENCE [LARGE SCALE GENOMIC DNA]</scope>
    <source>
        <strain evidence="4">KCTC 15012</strain>
    </source>
</reference>
<dbReference type="Proteomes" id="UP001597296">
    <property type="component" value="Unassembled WGS sequence"/>
</dbReference>
<accession>A0ABW5CEF0</accession>
<gene>
    <name evidence="3" type="ORF">ACFSNB_17655</name>
</gene>
<protein>
    <submittedName>
        <fullName evidence="3">SPOR domain-containing protein</fullName>
    </submittedName>
</protein>
<feature type="compositionally biased region" description="Low complexity" evidence="1">
    <location>
        <begin position="136"/>
        <end position="160"/>
    </location>
</feature>
<feature type="region of interest" description="Disordered" evidence="1">
    <location>
        <begin position="63"/>
        <end position="160"/>
    </location>
</feature>
<comment type="caution">
    <text evidence="3">The sequence shown here is derived from an EMBL/GenBank/DDBJ whole genome shotgun (WGS) entry which is preliminary data.</text>
</comment>